<feature type="modified residue" description="N6-(pyridoxal phosphate)lysine" evidence="6">
    <location>
        <position position="193"/>
    </location>
</feature>
<dbReference type="AlphaFoldDB" id="A0A163KA62"/>
<evidence type="ECO:0000256" key="6">
    <source>
        <dbReference type="PIRSR" id="PIRSR006468-1"/>
    </source>
</evidence>
<dbReference type="OMA" id="CHEVKQV"/>
<comment type="cofactor">
    <cofactor evidence="1">
        <name>pyridoxal 5'-phosphate</name>
        <dbReference type="ChEBI" id="CHEBI:597326"/>
    </cofactor>
</comment>
<evidence type="ECO:0000313" key="8">
    <source>
        <dbReference type="Proteomes" id="UP000078561"/>
    </source>
</evidence>
<dbReference type="OrthoDB" id="409992at2759"/>
<evidence type="ECO:0000256" key="2">
    <source>
        <dbReference type="ARBA" id="ARBA00009320"/>
    </source>
</evidence>
<dbReference type="Pfam" id="PF01063">
    <property type="entry name" value="Aminotran_4"/>
    <property type="match status" value="1"/>
</dbReference>
<evidence type="ECO:0008006" key="9">
    <source>
        <dbReference type="Google" id="ProtNLM"/>
    </source>
</evidence>
<keyword evidence="4" id="KW-0808">Transferase</keyword>
<dbReference type="Proteomes" id="UP000078561">
    <property type="component" value="Unassembled WGS sequence"/>
</dbReference>
<dbReference type="GO" id="GO:0004084">
    <property type="term" value="F:branched-chain-amino-acid transaminase activity"/>
    <property type="evidence" value="ECO:0007669"/>
    <property type="project" value="InterPro"/>
</dbReference>
<dbReference type="InterPro" id="IPR001544">
    <property type="entry name" value="Aminotrans_IV"/>
</dbReference>
<dbReference type="Gene3D" id="3.20.10.10">
    <property type="entry name" value="D-amino Acid Aminotransferase, subunit A, domain 2"/>
    <property type="match status" value="1"/>
</dbReference>
<dbReference type="EMBL" id="LT555008">
    <property type="protein sequence ID" value="SAM09286.1"/>
    <property type="molecule type" value="Genomic_DNA"/>
</dbReference>
<dbReference type="CDD" id="cd01557">
    <property type="entry name" value="BCAT_beta_family"/>
    <property type="match status" value="1"/>
</dbReference>
<comment type="similarity">
    <text evidence="2">Belongs to the class-IV pyridoxal-phosphate-dependent aminotransferase family.</text>
</comment>
<proteinExistence type="inferred from homology"/>
<dbReference type="InterPro" id="IPR005786">
    <property type="entry name" value="B_amino_transII"/>
</dbReference>
<dbReference type="Gene3D" id="3.30.470.10">
    <property type="match status" value="1"/>
</dbReference>
<accession>A0A163KA62</accession>
<dbReference type="PANTHER" id="PTHR42825:SF2">
    <property type="entry name" value="BRANCHED-CHAIN-AMINO-ACID AMINOTRANSFERASE 3, CHLOROPLASTIC-RELATED"/>
    <property type="match status" value="1"/>
</dbReference>
<evidence type="ECO:0000256" key="3">
    <source>
        <dbReference type="ARBA" id="ARBA00022576"/>
    </source>
</evidence>
<dbReference type="InterPro" id="IPR036038">
    <property type="entry name" value="Aminotransferase-like"/>
</dbReference>
<dbReference type="GO" id="GO:0009081">
    <property type="term" value="P:branched-chain amino acid metabolic process"/>
    <property type="evidence" value="ECO:0007669"/>
    <property type="project" value="InterPro"/>
</dbReference>
<gene>
    <name evidence="7" type="primary">ABSGL_14962.1 scaffold 15162</name>
</gene>
<dbReference type="STRING" id="4829.A0A163KA62"/>
<evidence type="ECO:0000313" key="7">
    <source>
        <dbReference type="EMBL" id="SAM09286.1"/>
    </source>
</evidence>
<dbReference type="InterPro" id="IPR043132">
    <property type="entry name" value="BCAT-like_C"/>
</dbReference>
<reference evidence="7" key="1">
    <citation type="submission" date="2016-04" db="EMBL/GenBank/DDBJ databases">
        <authorList>
            <person name="Evans L.H."/>
            <person name="Alamgir A."/>
            <person name="Owens N."/>
            <person name="Weber N.D."/>
            <person name="Virtaneva K."/>
            <person name="Barbian K."/>
            <person name="Babar A."/>
            <person name="Rosenke K."/>
        </authorList>
    </citation>
    <scope>NUCLEOTIDE SEQUENCE [LARGE SCALE GENOMIC DNA]</scope>
    <source>
        <strain evidence="7">CBS 101.48</strain>
    </source>
</reference>
<name>A0A163KA62_ABSGL</name>
<dbReference type="InParanoid" id="A0A163KA62"/>
<dbReference type="InterPro" id="IPR033939">
    <property type="entry name" value="BCAT_family"/>
</dbReference>
<dbReference type="PIRSF" id="PIRSF006468">
    <property type="entry name" value="BCAT1"/>
    <property type="match status" value="1"/>
</dbReference>
<evidence type="ECO:0000256" key="1">
    <source>
        <dbReference type="ARBA" id="ARBA00001933"/>
    </source>
</evidence>
<dbReference type="FunFam" id="3.30.470.10:FF:000004">
    <property type="entry name" value="Branched-chain-amino-acid aminotransferase"/>
    <property type="match status" value="1"/>
</dbReference>
<dbReference type="NCBIfam" id="NF009897">
    <property type="entry name" value="PRK13357.1"/>
    <property type="match status" value="1"/>
</dbReference>
<dbReference type="NCBIfam" id="TIGR01123">
    <property type="entry name" value="ilvE_II"/>
    <property type="match status" value="1"/>
</dbReference>
<keyword evidence="8" id="KW-1185">Reference proteome</keyword>
<dbReference type="PANTHER" id="PTHR42825">
    <property type="entry name" value="AMINO ACID AMINOTRANSFERASE"/>
    <property type="match status" value="1"/>
</dbReference>
<dbReference type="SUPFAM" id="SSF56752">
    <property type="entry name" value="D-aminoacid aminotransferase-like PLP-dependent enzymes"/>
    <property type="match status" value="1"/>
</dbReference>
<evidence type="ECO:0000256" key="5">
    <source>
        <dbReference type="ARBA" id="ARBA00022898"/>
    </source>
</evidence>
<dbReference type="InterPro" id="IPR043131">
    <property type="entry name" value="BCAT-like_N"/>
</dbReference>
<protein>
    <recommendedName>
        <fullName evidence="9">Branched-chain amino acid aminotransferase</fullName>
    </recommendedName>
</protein>
<keyword evidence="3" id="KW-0032">Aminotransferase</keyword>
<organism evidence="7">
    <name type="scientific">Absidia glauca</name>
    <name type="common">Pin mould</name>
    <dbReference type="NCBI Taxonomy" id="4829"/>
    <lineage>
        <taxon>Eukaryota</taxon>
        <taxon>Fungi</taxon>
        <taxon>Fungi incertae sedis</taxon>
        <taxon>Mucoromycota</taxon>
        <taxon>Mucoromycotina</taxon>
        <taxon>Mucoromycetes</taxon>
        <taxon>Mucorales</taxon>
        <taxon>Cunninghamellaceae</taxon>
        <taxon>Absidia</taxon>
    </lineage>
</organism>
<keyword evidence="5" id="KW-0663">Pyridoxal phosphate</keyword>
<sequence length="361" mass="40030">MTSRAVVPPTDKLDWTTIGFQYRDTNGFVKYTWTEETGWDEGKFLTDPMLNIHVCATGLHYGQQCFEGLKAFRDNDGRVRIFRPDVNAKRMQRSADMAHMPRVPVEIFEQAVRRTVEANLEFVPPKESGGSLYIRPVLFGSGPFIGMGAAPEFSFIVFGMPVGNYYSGGVVPVDALVIEDFDRTAPNGTGATKVGGNYASTFGPMLRAKKQGYPITLHLDSKTHTYIDEFSTSNFVALTHPDPVTKKRTFVTPNSSTILQSVTRLSLEDIAEKTLGWEVEERPVKFEELVQGRFAEVAAVGTAAILTPVRKIVRGDQVVCIGSGTQTEIGEGFARLYKEYRGIQSGDQDDTFGWMWPAEGL</sequence>
<evidence type="ECO:0000256" key="4">
    <source>
        <dbReference type="ARBA" id="ARBA00022679"/>
    </source>
</evidence>